<name>A0A059KT96_9PSED</name>
<dbReference type="eggNOG" id="COG5569">
    <property type="taxonomic scope" value="Bacteria"/>
</dbReference>
<feature type="signal peptide" evidence="1">
    <location>
        <begin position="1"/>
        <end position="21"/>
    </location>
</feature>
<keyword evidence="1" id="KW-0732">Signal</keyword>
<reference evidence="2 3" key="1">
    <citation type="submission" date="2013-12" db="EMBL/GenBank/DDBJ databases">
        <authorList>
            <person name="Formusa P.A."/>
            <person name="Habash M."/>
            <person name="Lee H."/>
            <person name="Trevors J.T."/>
        </authorList>
    </citation>
    <scope>NUCLEOTIDE SEQUENCE [LARGE SCALE GENOMIC DNA]</scope>
    <source>
        <strain evidence="2 3">PD30</strain>
    </source>
</reference>
<dbReference type="InterPro" id="IPR021647">
    <property type="entry name" value="CusF_Ec"/>
</dbReference>
<comment type="caution">
    <text evidence="2">The sequence shown here is derived from an EMBL/GenBank/DDBJ whole genome shotgun (WGS) entry which is preliminary data.</text>
</comment>
<dbReference type="InterPro" id="IPR042230">
    <property type="entry name" value="CusF_sf"/>
</dbReference>
<sequence>MKLIPIAVASTVFALSLSALAEDMPGMKMDGMEGMQMKQETKQAPVATADGTIKAIDTTKHTVTISHGAVPTVQWPPMTMAFSIKEDQLTGLTAGDRVLFSFRVEGGRATIVSIKK</sequence>
<evidence type="ECO:0000313" key="2">
    <source>
        <dbReference type="EMBL" id="KDD65282.1"/>
    </source>
</evidence>
<gene>
    <name evidence="2" type="ORF">V466_28820</name>
</gene>
<dbReference type="Pfam" id="PF11604">
    <property type="entry name" value="CusF_Ec"/>
    <property type="match status" value="1"/>
</dbReference>
<evidence type="ECO:0000256" key="1">
    <source>
        <dbReference type="SAM" id="SignalP"/>
    </source>
</evidence>
<dbReference type="Gene3D" id="2.40.50.320">
    <property type="entry name" value="Copper binding periplasmic protein CusF"/>
    <property type="match status" value="1"/>
</dbReference>
<dbReference type="AlphaFoldDB" id="A0A059KT96"/>
<dbReference type="Proteomes" id="UP000026739">
    <property type="component" value="Unassembled WGS sequence"/>
</dbReference>
<evidence type="ECO:0000313" key="3">
    <source>
        <dbReference type="Proteomes" id="UP000026739"/>
    </source>
</evidence>
<dbReference type="RefSeq" id="WP_033061723.1">
    <property type="nucleotide sequence ID" value="NZ_AZQQ01000109.1"/>
</dbReference>
<dbReference type="EMBL" id="AZQQ01000109">
    <property type="protein sequence ID" value="KDD65282.1"/>
    <property type="molecule type" value="Genomic_DNA"/>
</dbReference>
<proteinExistence type="predicted"/>
<feature type="chain" id="PRO_5001576115" evidence="1">
    <location>
        <begin position="22"/>
        <end position="116"/>
    </location>
</feature>
<accession>A0A059KT96</accession>
<organism evidence="2 3">
    <name type="scientific">Pseudomonas mandelii PD30</name>
    <dbReference type="NCBI Taxonomy" id="1419583"/>
    <lineage>
        <taxon>Bacteria</taxon>
        <taxon>Pseudomonadati</taxon>
        <taxon>Pseudomonadota</taxon>
        <taxon>Gammaproteobacteria</taxon>
        <taxon>Pseudomonadales</taxon>
        <taxon>Pseudomonadaceae</taxon>
        <taxon>Pseudomonas</taxon>
    </lineage>
</organism>
<protein>
    <submittedName>
        <fullName evidence="2">Heat-shock protein HtpX</fullName>
    </submittedName>
</protein>